<dbReference type="InterPro" id="IPR007410">
    <property type="entry name" value="LpqE-like"/>
</dbReference>
<dbReference type="InterPro" id="IPR058248">
    <property type="entry name" value="Lxx211020-like"/>
</dbReference>
<dbReference type="PANTHER" id="PTHR36302">
    <property type="entry name" value="BLR7088 PROTEIN"/>
    <property type="match status" value="1"/>
</dbReference>
<proteinExistence type="predicted"/>
<reference evidence="2" key="1">
    <citation type="submission" date="2022-06" db="EMBL/GenBank/DDBJ databases">
        <title>Amycolatopsis iheyaensis sp. nov., a new species of the genus Amycolatopsis isolated from soil in Iheya island, Japan.</title>
        <authorList>
            <person name="Ngamcharungchit C."/>
            <person name="Kanto H."/>
            <person name="Take A."/>
            <person name="Intra B."/>
            <person name="Matsumoto A."/>
            <person name="Panbangred W."/>
            <person name="Inahashi Y."/>
        </authorList>
    </citation>
    <scope>NUCLEOTIDE SEQUENCE</scope>
    <source>
        <strain evidence="2">OK19-0408</strain>
    </source>
</reference>
<protein>
    <submittedName>
        <fullName evidence="2">Copper chaperone PCu(A)C</fullName>
    </submittedName>
</protein>
<dbReference type="InterPro" id="IPR036182">
    <property type="entry name" value="PCuAC_sf"/>
</dbReference>
<evidence type="ECO:0000313" key="2">
    <source>
        <dbReference type="EMBL" id="MCR6490643.1"/>
    </source>
</evidence>
<dbReference type="AlphaFoldDB" id="A0A9X2SR44"/>
<sequence>MTPNLTGSQASCGSAGVRRGYSSSTCRSKRQGAEMCRRMIFAAVAAAVLVTAGCSPSDRPAPDQGETGRVRAPNPAVNKPLQTLGSNVELGPISLLNVFVMPPATDQYQAGQDAVVRLTLVNRGTEPDALTGVSSELAGSASIHWDRGCDGTAEQVDRLPITAGGLVPAPTGTRDFRHSPYYVELHGLRHDVAGTNLAITFTFEHAGTATVSAKVRPRSPAADVFAPLACRS</sequence>
<dbReference type="Gene3D" id="2.60.40.1890">
    <property type="entry name" value="PCu(A)C copper chaperone"/>
    <property type="match status" value="1"/>
</dbReference>
<name>A0A9X2SR44_9PSEU</name>
<feature type="compositionally biased region" description="Polar residues" evidence="1">
    <location>
        <begin position="1"/>
        <end position="12"/>
    </location>
</feature>
<feature type="region of interest" description="Disordered" evidence="1">
    <location>
        <begin position="55"/>
        <end position="83"/>
    </location>
</feature>
<dbReference type="Proteomes" id="UP001144096">
    <property type="component" value="Unassembled WGS sequence"/>
</dbReference>
<evidence type="ECO:0000313" key="3">
    <source>
        <dbReference type="Proteomes" id="UP001144096"/>
    </source>
</evidence>
<gene>
    <name evidence="2" type="ORF">M8542_48380</name>
</gene>
<comment type="caution">
    <text evidence="2">The sequence shown here is derived from an EMBL/GenBank/DDBJ whole genome shotgun (WGS) entry which is preliminary data.</text>
</comment>
<dbReference type="SUPFAM" id="SSF110087">
    <property type="entry name" value="DR1885-like metal-binding protein"/>
    <property type="match status" value="1"/>
</dbReference>
<dbReference type="EMBL" id="JAMXQV010000051">
    <property type="protein sequence ID" value="MCR6490643.1"/>
    <property type="molecule type" value="Genomic_DNA"/>
</dbReference>
<accession>A0A9X2SR44</accession>
<dbReference type="Pfam" id="PF04314">
    <property type="entry name" value="PCuAC"/>
    <property type="match status" value="1"/>
</dbReference>
<dbReference type="PANTHER" id="PTHR36302:SF1">
    <property type="entry name" value="COPPER CHAPERONE PCU(A)C"/>
    <property type="match status" value="1"/>
</dbReference>
<keyword evidence="3" id="KW-1185">Reference proteome</keyword>
<organism evidence="2 3">
    <name type="scientific">Amycolatopsis iheyensis</name>
    <dbReference type="NCBI Taxonomy" id="2945988"/>
    <lineage>
        <taxon>Bacteria</taxon>
        <taxon>Bacillati</taxon>
        <taxon>Actinomycetota</taxon>
        <taxon>Actinomycetes</taxon>
        <taxon>Pseudonocardiales</taxon>
        <taxon>Pseudonocardiaceae</taxon>
        <taxon>Amycolatopsis</taxon>
    </lineage>
</organism>
<feature type="region of interest" description="Disordered" evidence="1">
    <location>
        <begin position="1"/>
        <end position="24"/>
    </location>
</feature>
<dbReference type="RefSeq" id="WP_257927214.1">
    <property type="nucleotide sequence ID" value="NZ_JAMXQV010000051.1"/>
</dbReference>
<evidence type="ECO:0000256" key="1">
    <source>
        <dbReference type="SAM" id="MobiDB-lite"/>
    </source>
</evidence>